<feature type="chain" id="PRO_5045432975" description="Partial AB-hydrolase lipase domain-containing protein" evidence="2">
    <location>
        <begin position="20"/>
        <end position="453"/>
    </location>
</feature>
<name>A0ABM5KUI0_DIAVI</name>
<dbReference type="InterPro" id="IPR025483">
    <property type="entry name" value="Lipase_euk"/>
</dbReference>
<reference evidence="4" key="1">
    <citation type="submission" date="2025-05" db="UniProtKB">
        <authorList>
            <consortium name="EnsemblMetazoa"/>
        </authorList>
    </citation>
    <scope>IDENTIFICATION</scope>
</reference>
<evidence type="ECO:0000256" key="1">
    <source>
        <dbReference type="ARBA" id="ARBA00010701"/>
    </source>
</evidence>
<dbReference type="Proteomes" id="UP001652700">
    <property type="component" value="Unplaced"/>
</dbReference>
<dbReference type="SUPFAM" id="SSF53474">
    <property type="entry name" value="alpha/beta-Hydrolases"/>
    <property type="match status" value="1"/>
</dbReference>
<proteinExistence type="inferred from homology"/>
<comment type="similarity">
    <text evidence="1">Belongs to the AB hydrolase superfamily. Lipase family.</text>
</comment>
<sequence length="453" mass="50276">MFIMKQLLLIFALLYSTNAGISLDGVAKAIKDKASSGVTNLVDGIKTDASAIQIGANSALDLGKETTGDISKTLLDLKLENLGTQKRTPVPELVKNEGYPVESYYLTTSDGYILNIFRIPYGKSGKKLNKVAYLQHGLFESSDDWVLMGSKRGLAYILADEGYDVWLGNCRGSYYSRNHTQWNPDKDSEFWQFSWHQIGTTDIPAMIDFILEKTGATKLYHVGHSQGTTSFYVMASMRPEYNAKIAHHISLAPVAYMNHLFSPLMRAMALGTLPIGLTLESLGKNEFLPGSGFLNMLTDSVCSEGVGQVLCKNTLFAMTGFSPKQMNVSDLPLLMAHYPAGASTKQVEHYGQLINSGRFCQYDFTILKNKEHYGQIIPPDYDLSKITAPITLMYSSNDWLAAVVDVEKLAKQLPNLKESYRIPLVTWNHIDYILGKDAPTLVYEKVVSVLSQN</sequence>
<keyword evidence="5" id="KW-1185">Reference proteome</keyword>
<keyword evidence="2" id="KW-0732">Signal</keyword>
<dbReference type="EnsemblMetazoa" id="XM_050657889.1">
    <property type="protein sequence ID" value="XP_050513846.1"/>
    <property type="gene ID" value="LOC126889536"/>
</dbReference>
<dbReference type="PANTHER" id="PTHR11005">
    <property type="entry name" value="LYSOSOMAL ACID LIPASE-RELATED"/>
    <property type="match status" value="1"/>
</dbReference>
<dbReference type="Gene3D" id="3.40.50.1820">
    <property type="entry name" value="alpha/beta hydrolase"/>
    <property type="match status" value="1"/>
</dbReference>
<accession>A0ABM5KUI0</accession>
<organism evidence="4 5">
    <name type="scientific">Diabrotica virgifera virgifera</name>
    <name type="common">western corn rootworm</name>
    <dbReference type="NCBI Taxonomy" id="50390"/>
    <lineage>
        <taxon>Eukaryota</taxon>
        <taxon>Metazoa</taxon>
        <taxon>Ecdysozoa</taxon>
        <taxon>Arthropoda</taxon>
        <taxon>Hexapoda</taxon>
        <taxon>Insecta</taxon>
        <taxon>Pterygota</taxon>
        <taxon>Neoptera</taxon>
        <taxon>Endopterygota</taxon>
        <taxon>Coleoptera</taxon>
        <taxon>Polyphaga</taxon>
        <taxon>Cucujiformia</taxon>
        <taxon>Chrysomeloidea</taxon>
        <taxon>Chrysomelidae</taxon>
        <taxon>Galerucinae</taxon>
        <taxon>Diabroticina</taxon>
        <taxon>Diabroticites</taxon>
        <taxon>Diabrotica</taxon>
    </lineage>
</organism>
<dbReference type="Pfam" id="PF04083">
    <property type="entry name" value="Abhydro_lipase"/>
    <property type="match status" value="1"/>
</dbReference>
<protein>
    <recommendedName>
        <fullName evidence="3">Partial AB-hydrolase lipase domain-containing protein</fullName>
    </recommendedName>
</protein>
<feature type="signal peptide" evidence="2">
    <location>
        <begin position="1"/>
        <end position="19"/>
    </location>
</feature>
<dbReference type="PIRSF" id="PIRSF000862">
    <property type="entry name" value="Steryl_ester_lip"/>
    <property type="match status" value="1"/>
</dbReference>
<dbReference type="InterPro" id="IPR029058">
    <property type="entry name" value="AB_hydrolase_fold"/>
</dbReference>
<evidence type="ECO:0000313" key="4">
    <source>
        <dbReference type="EnsemblMetazoa" id="XP_050513846.1"/>
    </source>
</evidence>
<dbReference type="InterPro" id="IPR006693">
    <property type="entry name" value="AB_hydrolase_lipase"/>
</dbReference>
<feature type="domain" description="Partial AB-hydrolase lipase" evidence="3">
    <location>
        <begin position="90"/>
        <end position="148"/>
    </location>
</feature>
<evidence type="ECO:0000313" key="5">
    <source>
        <dbReference type="Proteomes" id="UP001652700"/>
    </source>
</evidence>
<dbReference type="GeneID" id="126889536"/>
<dbReference type="RefSeq" id="XP_050513846.1">
    <property type="nucleotide sequence ID" value="XM_050657889.1"/>
</dbReference>
<evidence type="ECO:0000256" key="2">
    <source>
        <dbReference type="SAM" id="SignalP"/>
    </source>
</evidence>
<evidence type="ECO:0000259" key="3">
    <source>
        <dbReference type="Pfam" id="PF04083"/>
    </source>
</evidence>